<dbReference type="Proteomes" id="UP000023152">
    <property type="component" value="Unassembled WGS sequence"/>
</dbReference>
<keyword evidence="1" id="KW-0472">Membrane</keyword>
<protein>
    <submittedName>
        <fullName evidence="2">Uncharacterized protein</fullName>
    </submittedName>
</protein>
<comment type="caution">
    <text evidence="2">The sequence shown here is derived from an EMBL/GenBank/DDBJ whole genome shotgun (WGS) entry which is preliminary data.</text>
</comment>
<feature type="transmembrane region" description="Helical" evidence="1">
    <location>
        <begin position="57"/>
        <end position="73"/>
    </location>
</feature>
<feature type="transmembrane region" description="Helical" evidence="1">
    <location>
        <begin position="195"/>
        <end position="216"/>
    </location>
</feature>
<feature type="transmembrane region" description="Helical" evidence="1">
    <location>
        <begin position="93"/>
        <end position="111"/>
    </location>
</feature>
<feature type="transmembrane region" description="Helical" evidence="1">
    <location>
        <begin position="283"/>
        <end position="303"/>
    </location>
</feature>
<dbReference type="EMBL" id="ASPP01009146">
    <property type="protein sequence ID" value="ETO24558.1"/>
    <property type="molecule type" value="Genomic_DNA"/>
</dbReference>
<proteinExistence type="predicted"/>
<feature type="transmembrane region" description="Helical" evidence="1">
    <location>
        <begin position="228"/>
        <end position="247"/>
    </location>
</feature>
<feature type="transmembrane region" description="Helical" evidence="1">
    <location>
        <begin position="30"/>
        <end position="50"/>
    </location>
</feature>
<feature type="transmembrane region" description="Helical" evidence="1">
    <location>
        <begin position="7"/>
        <end position="24"/>
    </location>
</feature>
<organism evidence="2 3">
    <name type="scientific">Reticulomyxa filosa</name>
    <dbReference type="NCBI Taxonomy" id="46433"/>
    <lineage>
        <taxon>Eukaryota</taxon>
        <taxon>Sar</taxon>
        <taxon>Rhizaria</taxon>
        <taxon>Retaria</taxon>
        <taxon>Foraminifera</taxon>
        <taxon>Monothalamids</taxon>
        <taxon>Reticulomyxidae</taxon>
        <taxon>Reticulomyxa</taxon>
    </lineage>
</organism>
<keyword evidence="3" id="KW-1185">Reference proteome</keyword>
<feature type="transmembrane region" description="Helical" evidence="1">
    <location>
        <begin position="253"/>
        <end position="274"/>
    </location>
</feature>
<name>X6NF72_RETFI</name>
<sequence>MFFGIKSIWICPIIGILLYCATFFHPSKDFFLKISLLLAVYVICPILPGLHEAQKKVPVLYDTIWFGLSSYVYGQIPSSAIRMYRDVTETAGALYIVVEAIQLLAIAIYLGEKIVEWMKCVHTKESDESEGCLCIVKKKKKKKEFGLTFVYLFLFFKKTTTLLHLVMLCICLLYALTFGMMYWAMGHENLTKWPIAQMAVIAWFVVAVVVVTACSYVSRSGVITQSALVCFFLAYILCSSVEMKITGNVWNDYSLQVAVVFFVLASIPPTLVWITSSNGNDRILNIVLFIVILLFTFAINLWLDKKVLWINLFWYRVSESVIITLLYLFFLRKE</sequence>
<feature type="transmembrane region" description="Helical" evidence="1">
    <location>
        <begin position="162"/>
        <end position="183"/>
    </location>
</feature>
<keyword evidence="1" id="KW-0812">Transmembrane</keyword>
<gene>
    <name evidence="2" type="ORF">RFI_12603</name>
</gene>
<reference evidence="2 3" key="1">
    <citation type="journal article" date="2013" name="Curr. Biol.">
        <title>The Genome of the Foraminiferan Reticulomyxa filosa.</title>
        <authorList>
            <person name="Glockner G."/>
            <person name="Hulsmann N."/>
            <person name="Schleicher M."/>
            <person name="Noegel A.A."/>
            <person name="Eichinger L."/>
            <person name="Gallinger C."/>
            <person name="Pawlowski J."/>
            <person name="Sierra R."/>
            <person name="Euteneuer U."/>
            <person name="Pillet L."/>
            <person name="Moustafa A."/>
            <person name="Platzer M."/>
            <person name="Groth M."/>
            <person name="Szafranski K."/>
            <person name="Schliwa M."/>
        </authorList>
    </citation>
    <scope>NUCLEOTIDE SEQUENCE [LARGE SCALE GENOMIC DNA]</scope>
</reference>
<evidence type="ECO:0000256" key="1">
    <source>
        <dbReference type="SAM" id="Phobius"/>
    </source>
</evidence>
<feature type="transmembrane region" description="Helical" evidence="1">
    <location>
        <begin position="309"/>
        <end position="330"/>
    </location>
</feature>
<accession>X6NF72</accession>
<dbReference type="AlphaFoldDB" id="X6NF72"/>
<keyword evidence="1" id="KW-1133">Transmembrane helix</keyword>
<evidence type="ECO:0000313" key="3">
    <source>
        <dbReference type="Proteomes" id="UP000023152"/>
    </source>
</evidence>
<evidence type="ECO:0000313" key="2">
    <source>
        <dbReference type="EMBL" id="ETO24558.1"/>
    </source>
</evidence>